<organism evidence="1 2">
    <name type="scientific">Paenibacillus arenosi</name>
    <dbReference type="NCBI Taxonomy" id="2774142"/>
    <lineage>
        <taxon>Bacteria</taxon>
        <taxon>Bacillati</taxon>
        <taxon>Bacillota</taxon>
        <taxon>Bacilli</taxon>
        <taxon>Bacillales</taxon>
        <taxon>Paenibacillaceae</taxon>
        <taxon>Paenibacillus</taxon>
    </lineage>
</organism>
<proteinExistence type="predicted"/>
<evidence type="ECO:0000313" key="2">
    <source>
        <dbReference type="Proteomes" id="UP000634529"/>
    </source>
</evidence>
<gene>
    <name evidence="1" type="ORF">IFO66_04020</name>
</gene>
<sequence length="311" mass="35966">MKPCKHWFIKNGSRRAFGSSLTTVLLGIELVTRFGLKVLLIHRDDEGEGLEYFIRASMHTGSYDQKLTQLSVPDGWGEYKRLIQNELLDIPMFIACTSPIIPGLDVLRVADRYDNSVQRGITNERFCSDYDVRTLMQVSANAYDVVLWDWDRQLPRRDARFEEQSKNQTEMNVCVQEQAYSAGTITLLTQDQRDVSLWRDPKYLYSSNGYGFDQKQIWVVPSYDPEAHLNLANLKKHMRGKLIYAVPYDTQLRHYANEGHLVHYVLQLQYRNNKPGALNLLNYVDQLSEQLLSEAVLPNRKASEGGRRWNG</sequence>
<dbReference type="RefSeq" id="WP_192023899.1">
    <property type="nucleotide sequence ID" value="NZ_JACYTN010000002.1"/>
</dbReference>
<dbReference type="Proteomes" id="UP000634529">
    <property type="component" value="Unassembled WGS sequence"/>
</dbReference>
<reference evidence="1 2" key="1">
    <citation type="submission" date="2020-09" db="EMBL/GenBank/DDBJ databases">
        <title>Paenibacillus sp. CAU 1523 isolated from sand of Haeundae Beach.</title>
        <authorList>
            <person name="Kim W."/>
        </authorList>
    </citation>
    <scope>NUCLEOTIDE SEQUENCE [LARGE SCALE GENOMIC DNA]</scope>
    <source>
        <strain evidence="1 2">CAU 1523</strain>
    </source>
</reference>
<name>A0ABR9AUV3_9BACL</name>
<accession>A0ABR9AUV3</accession>
<evidence type="ECO:0000313" key="1">
    <source>
        <dbReference type="EMBL" id="MBD8497464.1"/>
    </source>
</evidence>
<dbReference type="EMBL" id="JACYTN010000002">
    <property type="protein sequence ID" value="MBD8497464.1"/>
    <property type="molecule type" value="Genomic_DNA"/>
</dbReference>
<comment type="caution">
    <text evidence="1">The sequence shown here is derived from an EMBL/GenBank/DDBJ whole genome shotgun (WGS) entry which is preliminary data.</text>
</comment>
<protein>
    <submittedName>
        <fullName evidence="1">Uncharacterized protein</fullName>
    </submittedName>
</protein>
<keyword evidence="2" id="KW-1185">Reference proteome</keyword>